<dbReference type="Pfam" id="PF07714">
    <property type="entry name" value="PK_Tyr_Ser-Thr"/>
    <property type="match status" value="1"/>
</dbReference>
<feature type="domain" description="Protein kinase" evidence="5">
    <location>
        <begin position="163"/>
        <end position="428"/>
    </location>
</feature>
<gene>
    <name evidence="6" type="ORF">GBAR_LOCUS26572</name>
</gene>
<dbReference type="PANTHER" id="PTHR44329:SF298">
    <property type="entry name" value="MIXED LINEAGE KINASE DOMAIN-LIKE PROTEIN"/>
    <property type="match status" value="1"/>
</dbReference>
<feature type="compositionally biased region" description="Pro residues" evidence="4">
    <location>
        <begin position="504"/>
        <end position="516"/>
    </location>
</feature>
<dbReference type="InterPro" id="IPR017441">
    <property type="entry name" value="Protein_kinase_ATP_BS"/>
</dbReference>
<keyword evidence="2 3" id="KW-0067">ATP-binding</keyword>
<evidence type="ECO:0000256" key="4">
    <source>
        <dbReference type="SAM" id="MobiDB-lite"/>
    </source>
</evidence>
<evidence type="ECO:0000259" key="5">
    <source>
        <dbReference type="PROSITE" id="PS50011"/>
    </source>
</evidence>
<dbReference type="EMBL" id="CASHTH010003703">
    <property type="protein sequence ID" value="CAI8048113.1"/>
    <property type="molecule type" value="Genomic_DNA"/>
</dbReference>
<feature type="non-terminal residue" evidence="6">
    <location>
        <position position="1"/>
    </location>
</feature>
<evidence type="ECO:0000256" key="1">
    <source>
        <dbReference type="ARBA" id="ARBA00022741"/>
    </source>
</evidence>
<evidence type="ECO:0000256" key="2">
    <source>
        <dbReference type="ARBA" id="ARBA00022840"/>
    </source>
</evidence>
<keyword evidence="6" id="KW-0808">Transferase</keyword>
<dbReference type="PANTHER" id="PTHR44329">
    <property type="entry name" value="SERINE/THREONINE-PROTEIN KINASE TNNI3K-RELATED"/>
    <property type="match status" value="1"/>
</dbReference>
<keyword evidence="6" id="KW-0418">Kinase</keyword>
<dbReference type="Pfam" id="PF00069">
    <property type="entry name" value="Pkinase"/>
    <property type="match status" value="2"/>
</dbReference>
<keyword evidence="7" id="KW-1185">Reference proteome</keyword>
<protein>
    <submittedName>
        <fullName evidence="6">Serine/threonine-protein kinase TNNI3K</fullName>
    </submittedName>
</protein>
<dbReference type="InterPro" id="IPR011009">
    <property type="entry name" value="Kinase-like_dom_sf"/>
</dbReference>
<dbReference type="InterPro" id="IPR000719">
    <property type="entry name" value="Prot_kinase_dom"/>
</dbReference>
<dbReference type="SUPFAM" id="SSF56112">
    <property type="entry name" value="Protein kinase-like (PK-like)"/>
    <property type="match status" value="2"/>
</dbReference>
<feature type="compositionally biased region" description="Basic and acidic residues" evidence="4">
    <location>
        <begin position="34"/>
        <end position="54"/>
    </location>
</feature>
<feature type="domain" description="Protein kinase" evidence="5">
    <location>
        <begin position="2078"/>
        <end position="2311"/>
    </location>
</feature>
<reference evidence="6" key="1">
    <citation type="submission" date="2023-03" db="EMBL/GenBank/DDBJ databases">
        <authorList>
            <person name="Steffen K."/>
            <person name="Cardenas P."/>
        </authorList>
    </citation>
    <scope>NUCLEOTIDE SEQUENCE</scope>
</reference>
<feature type="compositionally biased region" description="Polar residues" evidence="4">
    <location>
        <begin position="672"/>
        <end position="682"/>
    </location>
</feature>
<name>A0AA35X7C3_GEOBA</name>
<feature type="compositionally biased region" description="Low complexity" evidence="4">
    <location>
        <begin position="2340"/>
        <end position="2349"/>
    </location>
</feature>
<sequence length="3170" mass="361584">MQEQQHQLLEKIRRIKQRSQELEHELNQEQQSRQQEHERYQNHLQHEQQNRKQVENQLEEEKEVHRNLEVRLQREQQQSEHLFQQEQERYQNLQLNLEQEQQSRQQVRGQLQQEQERSRGLQQSIRDLQSQLDRATMEIQNMQPEILLTNSSFTRAEHSSVHIEGPDPIGVGAWGKVERGRFRGSLVAVKSIHHAMLIQSTINRLRREVTIMAQVQHPNLVRFVAAVLDGPAERLEAPAMILTELLDTNLRRAYEERRVAPAHHLGILRDVAYGLHHLHNLQTPIIHRNVSAPNVLLQQLPNAGWLAKVSDFGSANFAKLARTMGEGAFIYTAPEAMPAIVASDASDTEPQRLTTKVDVFSYGKVACELVVGEMPVPERFRAMLREVERGWVFMHGVIVHCTKTNPLKRPSMADILHELPCPAPHRKISARSSMSERPPPQQLDAATPAAEPGIASPEPETDETGGDIPAPPPQETGPQRLTPPSRASPVQQAQQEEPMDTDPPHPPATSQPPPPPKEMETASTEEPKTVEPVLNGLQLKTHSKPLLKAFSYALAPGTDTINPVKRKVLVVDDEGVQGDHVAVHRLEPSQKLTEVVAGHRQNKLTKAVIVVNTTDGLILEPAYLEGYEGSNYPVLIEDVLCDIEAESAVDAVPHRQPACYPPFVTKAEGPKETSSQESNKTTGFRKPFKRTPIKHELKKLMFTGPGDTPVPLSGDSGNFCMVMSVFHNYESSHVEPIFYDDFPFYLILAYRIHMRMSMYQCDEKQHFIMSCINMMENGSHRDVSKTLLKFLRKPDFAIMFDDSKANMGVFVLLELACIDLCEVSFTNRQNHHTQKKPPLLYDRFIYNTMVWVSLSLKVRSQRGAVTRNAPKQWEDHLTSRSHHITLNQAQIDGLKIGLKFGKAIELPSDLRFNADLMCDMVVPRDRFTITVRYFTHLTYFFKEMHSNLSSAGTVVILTYLRGVCDQCLGPGNTVNYSRFSPTGTLAGTLTEGLEFLNQVSGSWAHRKVDLNAQIKAELSKWLQLLLQLIDVTGDQAHTHLRQFVKGKGVVKDFQKEIKHTVVSTTKQNFSRLPIQQFFLLYTAFMIWPSTFLEDYLKQYKVPEGVKIYDGMWAEFFGGISERFSGAHSHYFINDFLQSVAKRYEESKRSRDFVLDLLKLHVPTLLVIEYGEGEDTVKEGEKVQKDFKQFLHNFVLRNALKQSLLKEMSVIMDSITAEKDEFQGLVLDVLKKEVVPEFKVLRGKESLPHATIKTIVTELCRNLEWQTVVSPKQSFCWGIVASCCCKVPVRSESLEWVQDYDYLIKQLCHIYKAYCTGQGMRGEEDRRLKEELPKEVQHDDDIKTYFEWVLQVQTVVFAWHYRVSGRELNYDEILLYASVQKEIQSLSDAISASSSILEPYILQQQKNAFLEYFEHLHIMLLRYIPGKQEVGWCTLSSLLAENGVSFPPEVAEAINKYVVIPGEPKEVEGGLLEYEMRSDTMGRFIPGQPVSLKLSKRLGLKQLTKLVFDLQGFLEPILNQMEMLVFFKLHNSVMFEEYQKLFLDKEVKELERKLRPPMPSITSTFGNFPSVSLRHPEEEEEPKVKMSLPILVKSLDRTNELLIKLIEGNATYNEIIAEGRLDLENLDIDREFEILADFILYLKHTLKTEVGLEGVRCMLELFQYQRHIIKVRDVCEQYKLKGCLGDKNLRDLVELAEDLGPEKSRRELTLNEATRRMNQVKQLLFDGERAGSHCLKLFDAVADSAAFYQFIKDKRFSGAQGQAVFTQKYQLITAQLQHEEYNEQVLNHLFTAYKFMLPFMNTAQDFSTLMEAVVGLDTSKGLKQLETVNTNITLIRLWFSRAEILEENRGVKGSGVDAKPENLLKFAAEVQGKGTASGGMLDSNRREEQSMQEAFIQLQIRDRLINELQHEKHRLQIAMQEQQHQLLERIRHIQQRSQELEHELHQEQQSRQQEHERYQNHLQHEQQNRKQVENQLEEEQESHLNIQARLEQEQQQSEHLLQQEQDKNKNLQLNLEQEQQSRQQVQGLLQQEQEWSQGLQQSIRDLQSQLDRATIQNMQPEILLTNSSFTRAERSSVHIEGPDPIGEGAWGKVERGRFRGSLVAVKSIHHTILMHSTIDRLRREVTIMAQVQHPNLVRFMAAVLDGPAERLEAPAMILTELLDTNLRRAYEERRTPIIHRDVSAPNVLLQQLPNGGWLAKVSDFGSANFAKLARTMGEGAFIYTAPEAMPAVVASDASDTEPQRLTTKVDVFSYGKVACELFVGEMPVPERFRAMLREVERRWVFMHGVIVRCTKANPLERPSMADILHELPCPAPHSRDHLARGRFPRSSMSERPPPQQPDAATPATEPGIASPVPKTDEDVPAPPPQETRPQRLTPPSRASPVQQAQQEEPMDTDPPHPPATSQPPPPPKEMETAFTEEPKTVEPVLNGLQLKTHSKPLLKAFSYALAPGTDTINPVKRKVLVVDDEGVQGDHVAVHRLEPSQKLTEVVAGHRQNKLTKAVIVVNTTDGLILGPAYLEGYEGSNYPVLIVSQSDGREMLSFVEQEEEDVLCDIEAESAVDAVPHRQGHSAVITQQPRAGAAKGTAPPPHESRATGIKALFKGSGIKHELKKLMFTGSGDTPVSLSGDSGKFCMVMSVFHNYERTGKPDIGQVKDALGKINKHLEPPIFYDDFPFYIILAYRMHMRMSMYQCDESQHLIMVCINIMENGSHRDISTTLLKFLSASDFTIMFDDKKGDMAVFLLLELACIELCKISFARRQSIHTQKKQPPNILHERFIYNTMVWVSLSLKVRSRRGVVTRSTPKQWKDYLTSRSHLITLNQAQIDGLKIGVKFGKAIELPSDLRLNADLMCDMLVPRDPSTVTVRYFTHLTYFFKEMHSNLSSTDTVVILTYLRGVYDQCLVPRNTVNYSRFSPTGTLAGTLTEGLEFLNQVSGSWALRKVTDDDLNTQIKAELSKWLQLLLQLIDVTGDQAHTHLRQFVKGKGVVKDFQKEVKHTVVSTTKENFSRLPIQQFFPLYTAFMIWPSTFLEDYLRQYEVPEGVKISDGTWVEFFRGISERFSGAHSHYFIHDFLQSVAKRYEESKRSRDFVLDLLKLHVPTLLVIEYGEGEDTVKEGEKVQKDFKQFLHNFVRRNALKQSLLKEMSVIMDSITAERDEFQGLVLDVLKKEVI</sequence>
<feature type="region of interest" description="Disordered" evidence="4">
    <location>
        <begin position="1937"/>
        <end position="1981"/>
    </location>
</feature>
<evidence type="ECO:0000313" key="7">
    <source>
        <dbReference type="Proteomes" id="UP001174909"/>
    </source>
</evidence>
<feature type="compositionally biased region" description="Basic and acidic residues" evidence="4">
    <location>
        <begin position="517"/>
        <end position="529"/>
    </location>
</feature>
<feature type="region of interest" description="Disordered" evidence="4">
    <location>
        <begin position="19"/>
        <end position="62"/>
    </location>
</feature>
<dbReference type="GO" id="GO:0005524">
    <property type="term" value="F:ATP binding"/>
    <property type="evidence" value="ECO:0007669"/>
    <property type="project" value="UniProtKB-UniRule"/>
</dbReference>
<evidence type="ECO:0000313" key="6">
    <source>
        <dbReference type="EMBL" id="CAI8048113.1"/>
    </source>
</evidence>
<comment type="caution">
    <text evidence="6">The sequence shown here is derived from an EMBL/GenBank/DDBJ whole genome shotgun (WGS) entry which is preliminary data.</text>
</comment>
<evidence type="ECO:0000256" key="3">
    <source>
        <dbReference type="PROSITE-ProRule" id="PRU10141"/>
    </source>
</evidence>
<feature type="region of interest" description="Disordered" evidence="4">
    <location>
        <begin position="2311"/>
        <end position="2415"/>
    </location>
</feature>
<dbReference type="GO" id="GO:0004672">
    <property type="term" value="F:protein kinase activity"/>
    <property type="evidence" value="ECO:0007669"/>
    <property type="project" value="InterPro"/>
</dbReference>
<dbReference type="Proteomes" id="UP001174909">
    <property type="component" value="Unassembled WGS sequence"/>
</dbReference>
<feature type="compositionally biased region" description="Basic and acidic residues" evidence="4">
    <location>
        <begin position="1937"/>
        <end position="1971"/>
    </location>
</feature>
<dbReference type="GO" id="GO:0097527">
    <property type="term" value="P:necroptotic signaling pathway"/>
    <property type="evidence" value="ECO:0007669"/>
    <property type="project" value="TreeGrafter"/>
</dbReference>
<proteinExistence type="predicted"/>
<feature type="region of interest" description="Disordered" evidence="4">
    <location>
        <begin position="428"/>
        <end position="530"/>
    </location>
</feature>
<feature type="binding site" evidence="3">
    <location>
        <position position="2105"/>
    </location>
    <ligand>
        <name>ATP</name>
        <dbReference type="ChEBI" id="CHEBI:30616"/>
    </ligand>
</feature>
<dbReference type="Gene3D" id="3.30.200.20">
    <property type="entry name" value="Phosphorylase Kinase, domain 1"/>
    <property type="match status" value="2"/>
</dbReference>
<feature type="compositionally biased region" description="Pro residues" evidence="4">
    <location>
        <begin position="2398"/>
        <end position="2410"/>
    </location>
</feature>
<feature type="binding site" evidence="3">
    <location>
        <position position="190"/>
    </location>
    <ligand>
        <name>ATP</name>
        <dbReference type="ChEBI" id="CHEBI:30616"/>
    </ligand>
</feature>
<organism evidence="6 7">
    <name type="scientific">Geodia barretti</name>
    <name type="common">Barrett's horny sponge</name>
    <dbReference type="NCBI Taxonomy" id="519541"/>
    <lineage>
        <taxon>Eukaryota</taxon>
        <taxon>Metazoa</taxon>
        <taxon>Porifera</taxon>
        <taxon>Demospongiae</taxon>
        <taxon>Heteroscleromorpha</taxon>
        <taxon>Tetractinellida</taxon>
        <taxon>Astrophorina</taxon>
        <taxon>Geodiidae</taxon>
        <taxon>Geodia</taxon>
    </lineage>
</organism>
<dbReference type="PROSITE" id="PS50011">
    <property type="entry name" value="PROTEIN_KINASE_DOM"/>
    <property type="match status" value="2"/>
</dbReference>
<keyword evidence="1 3" id="KW-0547">Nucleotide-binding</keyword>
<dbReference type="InterPro" id="IPR001245">
    <property type="entry name" value="Ser-Thr/Tyr_kinase_cat_dom"/>
</dbReference>
<feature type="region of interest" description="Disordered" evidence="4">
    <location>
        <begin position="663"/>
        <end position="686"/>
    </location>
</feature>
<dbReference type="InterPro" id="IPR051681">
    <property type="entry name" value="Ser/Thr_Kinases-Pseudokinases"/>
</dbReference>
<dbReference type="PROSITE" id="PS00107">
    <property type="entry name" value="PROTEIN_KINASE_ATP"/>
    <property type="match status" value="2"/>
</dbReference>
<accession>A0AA35X7C3</accession>
<dbReference type="Gene3D" id="1.10.510.10">
    <property type="entry name" value="Transferase(Phosphotransferase) domain 1"/>
    <property type="match status" value="2"/>
</dbReference>